<feature type="transmembrane region" description="Helical" evidence="1">
    <location>
        <begin position="79"/>
        <end position="99"/>
    </location>
</feature>
<dbReference type="AlphaFoldDB" id="E8ZK60"/>
<dbReference type="Proteomes" id="UP000008637">
    <property type="component" value="Chromosome"/>
</dbReference>
<evidence type="ECO:0000313" key="2">
    <source>
        <dbReference type="EMBL" id="CBY93531.1"/>
    </source>
</evidence>
<protein>
    <submittedName>
        <fullName evidence="2">Uncharacterized protein</fullName>
    </submittedName>
</protein>
<dbReference type="EMBL" id="FR773153">
    <property type="protein sequence ID" value="CBY93531.1"/>
    <property type="molecule type" value="Genomic_DNA"/>
</dbReference>
<dbReference type="HOGENOM" id="CLU_965829_0_0_14"/>
<proteinExistence type="predicted"/>
<gene>
    <name evidence="2" type="ORF">HF1_15230</name>
</gene>
<feature type="transmembrane region" description="Helical" evidence="1">
    <location>
        <begin position="48"/>
        <end position="67"/>
    </location>
</feature>
<evidence type="ECO:0000256" key="1">
    <source>
        <dbReference type="SAM" id="Phobius"/>
    </source>
</evidence>
<feature type="transmembrane region" description="Helical" evidence="1">
    <location>
        <begin position="200"/>
        <end position="219"/>
    </location>
</feature>
<name>E8ZK60_MYCHL</name>
<evidence type="ECO:0000313" key="3">
    <source>
        <dbReference type="Proteomes" id="UP000008637"/>
    </source>
</evidence>
<dbReference type="KEGG" id="mha:HF1_15230"/>
<reference evidence="2 3" key="1">
    <citation type="journal article" date="2011" name="J. Bacteriol.">
        <title>Complete genome sequence of Mycoplasma haemofelis, a hemotropic mycoplasma.</title>
        <authorList>
            <person name="Barker E.N."/>
            <person name="Helps C.R."/>
            <person name="Peters I.R."/>
            <person name="Darby A.C."/>
            <person name="Radford A.D."/>
            <person name="Tasker S."/>
        </authorList>
    </citation>
    <scope>NUCLEOTIDE SEQUENCE [LARGE SCALE GENOMIC DNA]</scope>
    <source>
        <strain evidence="2 3">Langford 1</strain>
    </source>
</reference>
<keyword evidence="3" id="KW-1185">Reference proteome</keyword>
<sequence length="289" mass="32994">MEDNQTIEELASQEEEFSEEELEDDSSLASCYNRCHKSMRRQLSMVKFWLLFLLLFIGVIAALYGTQTLKFSDKSHREASITVIPFSVGAILGIISKILSISRQNKYFSTQSKFFFEKLPSESLDVIQEFYILQHCRRCSQYYITMTIVALCVITAVYTCISVGIMAAAGHTGPKLFQAYSGLSSSPLTWKCFFEDTTRAAVFGPLFSIPVWFLMYGIASVRTKNIICAMERLYSTDKIADKTLCAYRINESNRKQKIICFGIVCLLGCVIYIFFKKLICTIFEKSFYT</sequence>
<keyword evidence="1" id="KW-0472">Membrane</keyword>
<feature type="transmembrane region" description="Helical" evidence="1">
    <location>
        <begin position="258"/>
        <end position="275"/>
    </location>
</feature>
<dbReference type="OrthoDB" id="9819825at2"/>
<keyword evidence="1" id="KW-0812">Transmembrane</keyword>
<feature type="transmembrane region" description="Helical" evidence="1">
    <location>
        <begin position="142"/>
        <end position="169"/>
    </location>
</feature>
<keyword evidence="1" id="KW-1133">Transmembrane helix</keyword>
<accession>E8ZK60</accession>
<organism evidence="2 3">
    <name type="scientific">Mycoplasma haemofelis (strain Langford 1)</name>
    <name type="common">Haemobartonella felis</name>
    <dbReference type="NCBI Taxonomy" id="941640"/>
    <lineage>
        <taxon>Bacteria</taxon>
        <taxon>Bacillati</taxon>
        <taxon>Mycoplasmatota</taxon>
        <taxon>Mollicutes</taxon>
        <taxon>Mycoplasmataceae</taxon>
        <taxon>Mycoplasma</taxon>
    </lineage>
</organism>